<dbReference type="InterPro" id="IPR037914">
    <property type="entry name" value="SpoVT-AbrB_sf"/>
</dbReference>
<dbReference type="PROSITE" id="PS51740">
    <property type="entry name" value="SPOVT_ABRB"/>
    <property type="match status" value="1"/>
</dbReference>
<dbReference type="GO" id="GO:0003677">
    <property type="term" value="F:DNA binding"/>
    <property type="evidence" value="ECO:0007669"/>
    <property type="project" value="UniProtKB-UniRule"/>
</dbReference>
<accession>A0A3S0I3H6</accession>
<dbReference type="InterPro" id="IPR007159">
    <property type="entry name" value="SpoVT-AbrB_dom"/>
</dbReference>
<dbReference type="Gene3D" id="2.10.260.10">
    <property type="match status" value="1"/>
</dbReference>
<dbReference type="Proteomes" id="UP000271374">
    <property type="component" value="Unassembled WGS sequence"/>
</dbReference>
<sequence length="92" mass="10731">MKSTGVVRKVDELGRIVLPVELRKTFNIKEKDPIEIYTDQDKIILKKYIPYKECAITGEVRDDNKTYFNNITLSPEGVRLLMEELDKEKVTI</sequence>
<evidence type="ECO:0000313" key="3">
    <source>
        <dbReference type="EMBL" id="RTR26598.1"/>
    </source>
</evidence>
<feature type="domain" description="SpoVT-AbrB" evidence="2">
    <location>
        <begin position="5"/>
        <end position="50"/>
    </location>
</feature>
<dbReference type="AlphaFoldDB" id="A0A3S0I3H6"/>
<gene>
    <name evidence="3" type="ORF">EKG37_21250</name>
</gene>
<dbReference type="EMBL" id="RXNT01000023">
    <property type="protein sequence ID" value="RTR26598.1"/>
    <property type="molecule type" value="Genomic_DNA"/>
</dbReference>
<evidence type="ECO:0000313" key="4">
    <source>
        <dbReference type="Proteomes" id="UP000271374"/>
    </source>
</evidence>
<name>A0A3S0I3H6_9BACI</name>
<dbReference type="Pfam" id="PF04014">
    <property type="entry name" value="MazE_antitoxin"/>
    <property type="match status" value="1"/>
</dbReference>
<dbReference type="InterPro" id="IPR040678">
    <property type="entry name" value="AbrB_C"/>
</dbReference>
<protein>
    <submittedName>
        <fullName evidence="3">AbrB/MazE/SpoVT family DNA-binding domain-containing protein</fullName>
    </submittedName>
</protein>
<evidence type="ECO:0000259" key="2">
    <source>
        <dbReference type="PROSITE" id="PS51740"/>
    </source>
</evidence>
<dbReference type="PANTHER" id="PTHR36432:SF4">
    <property type="entry name" value="TRANSITION STATE REGULATOR ABH-RELATED"/>
    <property type="match status" value="1"/>
</dbReference>
<proteinExistence type="predicted"/>
<organism evidence="3 4">
    <name type="scientific">Bacillus yapensis</name>
    <dbReference type="NCBI Taxonomy" id="2492960"/>
    <lineage>
        <taxon>Bacteria</taxon>
        <taxon>Bacillati</taxon>
        <taxon>Bacillota</taxon>
        <taxon>Bacilli</taxon>
        <taxon>Bacillales</taxon>
        <taxon>Bacillaceae</taxon>
        <taxon>Bacillus</taxon>
    </lineage>
</organism>
<evidence type="ECO:0000256" key="1">
    <source>
        <dbReference type="PROSITE-ProRule" id="PRU01076"/>
    </source>
</evidence>
<dbReference type="SUPFAM" id="SSF89447">
    <property type="entry name" value="AbrB/MazE/MraZ-like"/>
    <property type="match status" value="1"/>
</dbReference>
<dbReference type="PANTHER" id="PTHR36432">
    <property type="match status" value="1"/>
</dbReference>
<dbReference type="RefSeq" id="WP_126410766.1">
    <property type="nucleotide sequence ID" value="NZ_RXNT01000023.1"/>
</dbReference>
<reference evidence="3 4" key="1">
    <citation type="submission" date="2018-12" db="EMBL/GenBank/DDBJ databases">
        <title>Bacillus yapensis draft genome sequence.</title>
        <authorList>
            <person name="Yu L."/>
            <person name="Xu X."/>
            <person name="Tang X."/>
        </authorList>
    </citation>
    <scope>NUCLEOTIDE SEQUENCE [LARGE SCALE GENOMIC DNA]</scope>
    <source>
        <strain evidence="3 4">XXST-01</strain>
    </source>
</reference>
<dbReference type="InterPro" id="IPR052731">
    <property type="entry name" value="B_subtilis_Trans_State_Reg"/>
</dbReference>
<dbReference type="OrthoDB" id="9782993at2"/>
<dbReference type="Pfam" id="PF18277">
    <property type="entry name" value="AbrB_C"/>
    <property type="match status" value="1"/>
</dbReference>
<dbReference type="SMART" id="SM00966">
    <property type="entry name" value="SpoVT_AbrB"/>
    <property type="match status" value="1"/>
</dbReference>
<comment type="caution">
    <text evidence="3">The sequence shown here is derived from an EMBL/GenBank/DDBJ whole genome shotgun (WGS) entry which is preliminary data.</text>
</comment>
<keyword evidence="1 3" id="KW-0238">DNA-binding</keyword>
<dbReference type="NCBIfam" id="TIGR01439">
    <property type="entry name" value="lp_hng_hel_AbrB"/>
    <property type="match status" value="1"/>
</dbReference>
<keyword evidence="4" id="KW-1185">Reference proteome</keyword>